<comment type="caution">
    <text evidence="2">The sequence shown here is derived from an EMBL/GenBank/DDBJ whole genome shotgun (WGS) entry which is preliminary data.</text>
</comment>
<evidence type="ECO:0000313" key="3">
    <source>
        <dbReference type="Proteomes" id="UP001254165"/>
    </source>
</evidence>
<gene>
    <name evidence="2" type="primary">cas6</name>
    <name evidence="2" type="ORF">QYE77_04980</name>
</gene>
<reference evidence="2 3" key="1">
    <citation type="submission" date="2023-07" db="EMBL/GenBank/DDBJ databases">
        <title>Novel species of Thermanaerothrix with wide hydrolytic capabilities.</title>
        <authorList>
            <person name="Zayulina K.S."/>
            <person name="Podosokorskaya O.A."/>
            <person name="Elcheninov A.G."/>
        </authorList>
    </citation>
    <scope>NUCLEOTIDE SEQUENCE [LARGE SCALE GENOMIC DNA]</scope>
    <source>
        <strain evidence="2 3">4228-RoL</strain>
    </source>
</reference>
<organism evidence="2 3">
    <name type="scientific">Thermanaerothrix solaris</name>
    <dbReference type="NCBI Taxonomy" id="3058434"/>
    <lineage>
        <taxon>Bacteria</taxon>
        <taxon>Bacillati</taxon>
        <taxon>Chloroflexota</taxon>
        <taxon>Anaerolineae</taxon>
        <taxon>Anaerolineales</taxon>
        <taxon>Anaerolineaceae</taxon>
        <taxon>Thermanaerothrix</taxon>
    </lineage>
</organism>
<dbReference type="EMBL" id="JAUHMF010000001">
    <property type="protein sequence ID" value="MDT8897612.1"/>
    <property type="molecule type" value="Genomic_DNA"/>
</dbReference>
<dbReference type="Proteomes" id="UP001254165">
    <property type="component" value="Unassembled WGS sequence"/>
</dbReference>
<name>A0ABU3NLD4_9CHLR</name>
<evidence type="ECO:0000313" key="2">
    <source>
        <dbReference type="EMBL" id="MDT8897612.1"/>
    </source>
</evidence>
<sequence length="328" mass="36954">MADFPLTLIRLRFECVAETPIHLGGVRAGNNLRGALVDVMRRATCPYSVPAVAGVSPVPDPEHVATCPVCWLVAANEKPGVERRGYVLTPPLYLPETLVPGQRFSFRLTLVGEAQRYLPYFVLAVPEMGSTGVGYKRGRFRLLRIVSETLNGNEEEVLAEGETVLHIPKHSITHADVLERVERAVQTWQGQGMRELNMVFLTPIRLIWNDQLVKAPDFAIFFARLLERLDELAIQFSGGERRSYKERTHLHHLASQVRLIENDTRWTEVPSGSSRTGRRTWISGLIGTARYGAPIEVWRELLPWLIWGEMVQVGKDTVKGNGVFRLVI</sequence>
<feature type="domain" description="CRISPR-associated protein Cas6 C-terminal" evidence="1">
    <location>
        <begin position="200"/>
        <end position="323"/>
    </location>
</feature>
<dbReference type="Pfam" id="PF10040">
    <property type="entry name" value="CRISPR_Cas6"/>
    <property type="match status" value="1"/>
</dbReference>
<dbReference type="RefSeq" id="WP_315624275.1">
    <property type="nucleotide sequence ID" value="NZ_JAUHMF010000001.1"/>
</dbReference>
<protein>
    <submittedName>
        <fullName evidence="2">CRISPR system precrRNA processing endoribonuclease RAMP protein Cas6</fullName>
    </submittedName>
</protein>
<keyword evidence="3" id="KW-1185">Reference proteome</keyword>
<dbReference type="InterPro" id="IPR019267">
    <property type="entry name" value="CRISPR-assoc_Cas6_C"/>
</dbReference>
<proteinExistence type="predicted"/>
<dbReference type="Gene3D" id="3.30.70.1900">
    <property type="match status" value="1"/>
</dbReference>
<accession>A0ABU3NLD4</accession>
<evidence type="ECO:0000259" key="1">
    <source>
        <dbReference type="Pfam" id="PF10040"/>
    </source>
</evidence>